<keyword evidence="9" id="KW-0028">Amino-acid biosynthesis</keyword>
<feature type="site" description="Transition state stabilizer" evidence="9">
    <location>
        <position position="29"/>
    </location>
</feature>
<comment type="function">
    <text evidence="2 9">Catalyzes a trans-dehydration via an enolate intermediate.</text>
</comment>
<feature type="active site" description="Proton acceptor" evidence="9">
    <location>
        <position position="34"/>
    </location>
</feature>
<gene>
    <name evidence="9 11" type="primary">aroQ</name>
    <name evidence="11" type="ORF">LJ725_03125</name>
</gene>
<dbReference type="SUPFAM" id="SSF52304">
    <property type="entry name" value="Type II 3-dehydroquinate dehydratase"/>
    <property type="match status" value="1"/>
</dbReference>
<evidence type="ECO:0000256" key="5">
    <source>
        <dbReference type="ARBA" id="ARBA00011193"/>
    </source>
</evidence>
<dbReference type="RefSeq" id="WP_268990379.1">
    <property type="nucleotide sequence ID" value="NZ_JAJISD010000001.1"/>
</dbReference>
<evidence type="ECO:0000256" key="8">
    <source>
        <dbReference type="ARBA" id="ARBA00023239"/>
    </source>
</evidence>
<dbReference type="EC" id="4.2.1.10" evidence="6 9"/>
<feature type="binding site" evidence="9">
    <location>
        <begin position="112"/>
        <end position="113"/>
    </location>
    <ligand>
        <name>substrate</name>
    </ligand>
</feature>
<evidence type="ECO:0000256" key="6">
    <source>
        <dbReference type="ARBA" id="ARBA00012060"/>
    </source>
</evidence>
<dbReference type="PIRSF" id="PIRSF001399">
    <property type="entry name" value="DHquinase_II"/>
    <property type="match status" value="1"/>
</dbReference>
<evidence type="ECO:0000256" key="2">
    <source>
        <dbReference type="ARBA" id="ARBA00003924"/>
    </source>
</evidence>
<evidence type="ECO:0000313" key="12">
    <source>
        <dbReference type="Proteomes" id="UP001198862"/>
    </source>
</evidence>
<dbReference type="NCBIfam" id="NF003805">
    <property type="entry name" value="PRK05395.1-2"/>
    <property type="match status" value="1"/>
</dbReference>
<evidence type="ECO:0000256" key="4">
    <source>
        <dbReference type="ARBA" id="ARBA00011037"/>
    </source>
</evidence>
<protein>
    <recommendedName>
        <fullName evidence="6 9">3-dehydroquinate dehydratase</fullName>
        <shortName evidence="9">3-dehydroquinase</shortName>
        <ecNumber evidence="6 9">4.2.1.10</ecNumber>
    </recommendedName>
    <alternativeName>
        <fullName evidence="9">Type II DHQase</fullName>
    </alternativeName>
</protein>
<accession>A0ABS8KPD2</accession>
<dbReference type="HAMAP" id="MF_00169">
    <property type="entry name" value="AroQ"/>
    <property type="match status" value="1"/>
</dbReference>
<feature type="binding site" evidence="9">
    <location>
        <position position="91"/>
    </location>
    <ligand>
        <name>substrate</name>
    </ligand>
</feature>
<evidence type="ECO:0000256" key="9">
    <source>
        <dbReference type="HAMAP-Rule" id="MF_00169"/>
    </source>
</evidence>
<feature type="transmembrane region" description="Helical" evidence="10">
    <location>
        <begin position="126"/>
        <end position="151"/>
    </location>
</feature>
<evidence type="ECO:0000256" key="1">
    <source>
        <dbReference type="ARBA" id="ARBA00001864"/>
    </source>
</evidence>
<dbReference type="PROSITE" id="PS01029">
    <property type="entry name" value="DEHYDROQUINASE_II"/>
    <property type="match status" value="1"/>
</dbReference>
<dbReference type="InterPro" id="IPR018509">
    <property type="entry name" value="DHquinase_II_CS"/>
</dbReference>
<comment type="similarity">
    <text evidence="4 9">Belongs to the type-II 3-dehydroquinase family.</text>
</comment>
<feature type="active site" description="Proton donor" evidence="9">
    <location>
        <position position="111"/>
    </location>
</feature>
<feature type="binding site" evidence="9">
    <location>
        <position position="85"/>
    </location>
    <ligand>
        <name>substrate</name>
    </ligand>
</feature>
<dbReference type="PANTHER" id="PTHR21272">
    <property type="entry name" value="CATABOLIC 3-DEHYDROQUINASE"/>
    <property type="match status" value="1"/>
</dbReference>
<name>A0ABS8KPD2_9HYPH</name>
<sequence>MAAKAARRPSALKPVLVLNGPNLNMLGKRQPEIYGRETLADVESLCRAEAKRLGLAVEFAQSNHEGVLVDRIQAAREDNSGIVINAGAYTHTSVALLDALNAAELPAIEVHLSNIYKRESFRHHSYISPAAVGVIAGLGTQGYLLALQALARLLAR</sequence>
<dbReference type="NCBIfam" id="NF003806">
    <property type="entry name" value="PRK05395.1-3"/>
    <property type="match status" value="1"/>
</dbReference>
<keyword evidence="10" id="KW-0812">Transmembrane</keyword>
<dbReference type="NCBIfam" id="NF003807">
    <property type="entry name" value="PRK05395.1-4"/>
    <property type="match status" value="1"/>
</dbReference>
<keyword evidence="8 9" id="KW-0456">Lyase</keyword>
<keyword evidence="10" id="KW-0472">Membrane</keyword>
<comment type="subunit">
    <text evidence="5 9">Homododecamer.</text>
</comment>
<reference evidence="11 12" key="1">
    <citation type="submission" date="2021-11" db="EMBL/GenBank/DDBJ databases">
        <authorList>
            <person name="Lee D.-H."/>
            <person name="Kim S.-B."/>
        </authorList>
    </citation>
    <scope>NUCLEOTIDE SEQUENCE [LARGE SCALE GENOMIC DNA]</scope>
    <source>
        <strain evidence="11 12">KCTC 52223</strain>
    </source>
</reference>
<keyword evidence="10" id="KW-1133">Transmembrane helix</keyword>
<dbReference type="CDD" id="cd00466">
    <property type="entry name" value="DHQase_II"/>
    <property type="match status" value="1"/>
</dbReference>
<dbReference type="NCBIfam" id="TIGR01088">
    <property type="entry name" value="aroQ"/>
    <property type="match status" value="1"/>
</dbReference>
<dbReference type="Pfam" id="PF01220">
    <property type="entry name" value="DHquinase_II"/>
    <property type="match status" value="1"/>
</dbReference>
<evidence type="ECO:0000256" key="7">
    <source>
        <dbReference type="ARBA" id="ARBA00023141"/>
    </source>
</evidence>
<dbReference type="Gene3D" id="3.40.50.9100">
    <property type="entry name" value="Dehydroquinase, class II"/>
    <property type="match status" value="1"/>
</dbReference>
<dbReference type="InterPro" id="IPR036441">
    <property type="entry name" value="DHquinase_II_sf"/>
</dbReference>
<proteinExistence type="inferred from homology"/>
<dbReference type="NCBIfam" id="NF003804">
    <property type="entry name" value="PRK05395.1-1"/>
    <property type="match status" value="1"/>
</dbReference>
<comment type="caution">
    <text evidence="11">The sequence shown here is derived from an EMBL/GenBank/DDBJ whole genome shotgun (WGS) entry which is preliminary data.</text>
</comment>
<dbReference type="GO" id="GO:0003855">
    <property type="term" value="F:3-dehydroquinate dehydratase activity"/>
    <property type="evidence" value="ECO:0007669"/>
    <property type="project" value="UniProtKB-EC"/>
</dbReference>
<keyword evidence="12" id="KW-1185">Reference proteome</keyword>
<comment type="catalytic activity">
    <reaction evidence="1 9">
        <text>3-dehydroquinate = 3-dehydroshikimate + H2O</text>
        <dbReference type="Rhea" id="RHEA:21096"/>
        <dbReference type="ChEBI" id="CHEBI:15377"/>
        <dbReference type="ChEBI" id="CHEBI:16630"/>
        <dbReference type="ChEBI" id="CHEBI:32364"/>
        <dbReference type="EC" id="4.2.1.10"/>
    </reaction>
</comment>
<dbReference type="InterPro" id="IPR001874">
    <property type="entry name" value="DHquinase_II"/>
</dbReference>
<feature type="binding site" evidence="9">
    <location>
        <position position="122"/>
    </location>
    <ligand>
        <name>substrate</name>
    </ligand>
</feature>
<evidence type="ECO:0000256" key="10">
    <source>
        <dbReference type="SAM" id="Phobius"/>
    </source>
</evidence>
<dbReference type="Proteomes" id="UP001198862">
    <property type="component" value="Unassembled WGS sequence"/>
</dbReference>
<evidence type="ECO:0000256" key="3">
    <source>
        <dbReference type="ARBA" id="ARBA00004902"/>
    </source>
</evidence>
<dbReference type="PANTHER" id="PTHR21272:SF3">
    <property type="entry name" value="CATABOLIC 3-DEHYDROQUINASE"/>
    <property type="match status" value="1"/>
</dbReference>
<organism evidence="11 12">
    <name type="scientific">Reyranella aquatilis</name>
    <dbReference type="NCBI Taxonomy" id="2035356"/>
    <lineage>
        <taxon>Bacteria</taxon>
        <taxon>Pseudomonadati</taxon>
        <taxon>Pseudomonadota</taxon>
        <taxon>Alphaproteobacteria</taxon>
        <taxon>Hyphomicrobiales</taxon>
        <taxon>Reyranellaceae</taxon>
        <taxon>Reyranella</taxon>
    </lineage>
</organism>
<feature type="binding site" evidence="9">
    <location>
        <position position="98"/>
    </location>
    <ligand>
        <name>substrate</name>
    </ligand>
</feature>
<evidence type="ECO:0000313" key="11">
    <source>
        <dbReference type="EMBL" id="MCC8427942.1"/>
    </source>
</evidence>
<dbReference type="EMBL" id="JAJISD010000001">
    <property type="protein sequence ID" value="MCC8427942.1"/>
    <property type="molecule type" value="Genomic_DNA"/>
</dbReference>
<keyword evidence="7 9" id="KW-0057">Aromatic amino acid biosynthesis</keyword>
<comment type="pathway">
    <text evidence="3 9">Metabolic intermediate biosynthesis; chorismate biosynthesis; chorismate from D-erythrose 4-phosphate and phosphoenolpyruvate: step 3/7.</text>
</comment>